<keyword evidence="2" id="KW-1185">Reference proteome</keyword>
<sequence length="519" mass="57869">MNRYQELMVGDRKLVVHLPPSYDDSGRRFPVAYVQDGGELFAGCLNYLQHLHTSGQLEEIILVGIVPRSRHDEYTPWPAAALADGFPPFGGRGRAYVDEVADVLKPYIDSHYRTKSDAKDTAILGGSLGGLIAWFAGFWRPDAFGRIGMLSASFWYEGAVDFIKERDNAGNPVRMYMSVGEKEGIYKNNRQRHMVELTKEAHRLWLEKGMPVSRLKLDLEPEGTHDNLFMMRRFPEALKWLFGRKDEAVKASAMTDTGGVHLPGTRTWSFTSGLNGREYRILIAEPAGPPPEGGYPALYTLDANASFGSLTEAARLQSRGPHGIPPALIVGIGYHSDDPIVTKERFFDYTVYADDSELPQRPDASGWPQTGGAEAFLDVLEYELKPAVESAYAVDRSRQSFFGHSLGGFLVLYAMLTRPNAYRRYFAASPSIWWKNGLIFKLWEERSGASALPRSEIELHLSVGSLEKPHMVSDAYRLYALMTASGRGPKTISMNEVQGEGHVSLLPSLLSPMLRIVTR</sequence>
<dbReference type="PANTHER" id="PTHR48098">
    <property type="entry name" value="ENTEROCHELIN ESTERASE-RELATED"/>
    <property type="match status" value="1"/>
</dbReference>
<name>A0ABQ4M280_9BACL</name>
<accession>A0ABQ4M280</accession>
<dbReference type="Gene3D" id="3.40.50.1820">
    <property type="entry name" value="alpha/beta hydrolase"/>
    <property type="match status" value="2"/>
</dbReference>
<proteinExistence type="predicted"/>
<evidence type="ECO:0008006" key="3">
    <source>
        <dbReference type="Google" id="ProtNLM"/>
    </source>
</evidence>
<protein>
    <recommendedName>
        <fullName evidence="3">Esterase</fullName>
    </recommendedName>
</protein>
<dbReference type="RefSeq" id="WP_212952194.1">
    <property type="nucleotide sequence ID" value="NZ_BORW01000034.1"/>
</dbReference>
<organism evidence="1 2">
    <name type="scientific">Paenibacillus cookii</name>
    <dbReference type="NCBI Taxonomy" id="157839"/>
    <lineage>
        <taxon>Bacteria</taxon>
        <taxon>Bacillati</taxon>
        <taxon>Bacillota</taxon>
        <taxon>Bacilli</taxon>
        <taxon>Bacillales</taxon>
        <taxon>Paenibacillaceae</taxon>
        <taxon>Paenibacillus</taxon>
    </lineage>
</organism>
<dbReference type="Proteomes" id="UP000680638">
    <property type="component" value="Unassembled WGS sequence"/>
</dbReference>
<evidence type="ECO:0000313" key="2">
    <source>
        <dbReference type="Proteomes" id="UP000680638"/>
    </source>
</evidence>
<gene>
    <name evidence="1" type="ORF">J21TS3_44610</name>
</gene>
<reference evidence="1 2" key="1">
    <citation type="submission" date="2021-03" db="EMBL/GenBank/DDBJ databases">
        <title>Antimicrobial resistance genes in bacteria isolated from Japanese honey, and their potential for conferring macrolide and lincosamide resistance in the American foulbrood pathogen Paenibacillus larvae.</title>
        <authorList>
            <person name="Okamoto M."/>
            <person name="Kumagai M."/>
            <person name="Kanamori H."/>
            <person name="Takamatsu D."/>
        </authorList>
    </citation>
    <scope>NUCLEOTIDE SEQUENCE [LARGE SCALE GENOMIC DNA]</scope>
    <source>
        <strain evidence="1 2">J21TS3</strain>
    </source>
</reference>
<dbReference type="EMBL" id="BORW01000034">
    <property type="protein sequence ID" value="GIO69640.1"/>
    <property type="molecule type" value="Genomic_DNA"/>
</dbReference>
<dbReference type="PANTHER" id="PTHR48098:SF3">
    <property type="entry name" value="IRON(III) ENTEROBACTIN ESTERASE"/>
    <property type="match status" value="1"/>
</dbReference>
<dbReference type="InterPro" id="IPR050583">
    <property type="entry name" value="Mycobacterial_A85_antigen"/>
</dbReference>
<dbReference type="InterPro" id="IPR000801">
    <property type="entry name" value="Esterase-like"/>
</dbReference>
<comment type="caution">
    <text evidence="1">The sequence shown here is derived from an EMBL/GenBank/DDBJ whole genome shotgun (WGS) entry which is preliminary data.</text>
</comment>
<dbReference type="Pfam" id="PF00756">
    <property type="entry name" value="Esterase"/>
    <property type="match status" value="2"/>
</dbReference>
<dbReference type="SUPFAM" id="SSF53474">
    <property type="entry name" value="alpha/beta-Hydrolases"/>
    <property type="match status" value="2"/>
</dbReference>
<evidence type="ECO:0000313" key="1">
    <source>
        <dbReference type="EMBL" id="GIO69640.1"/>
    </source>
</evidence>
<dbReference type="InterPro" id="IPR029058">
    <property type="entry name" value="AB_hydrolase_fold"/>
</dbReference>